<evidence type="ECO:0000256" key="3">
    <source>
        <dbReference type="ARBA" id="ARBA00023212"/>
    </source>
</evidence>
<evidence type="ECO:0000256" key="2">
    <source>
        <dbReference type="ARBA" id="ARBA00022490"/>
    </source>
</evidence>
<dbReference type="InterPro" id="IPR016024">
    <property type="entry name" value="ARM-type_fold"/>
</dbReference>
<dbReference type="FunFam" id="1.25.10.10:FF:000068">
    <property type="entry name" value="cytoskeleton-associated protein 5 isoform X1"/>
    <property type="match status" value="1"/>
</dbReference>
<sequence length="222" mass="24621">DEAVDEKAQTFLPGDILTNLVSANWKERLASMESFIKVVSSTSKEEIPCQVCIRVLSRKPGLKDTNFQVLKLKLELVAHLTRNSKFSKRSAEFCLPDIVDKLGDAKNGGIAKECLTGMAEALGLDFVSLEVMTMAFEQKNPKNQQEALLWLTTAIQEFGLKLSVKALIATISKALAATNPGVRMAAISLLGVMYMYMGDTLRVFFEKEKPALLQQINDEFEK</sequence>
<comment type="caution">
    <text evidence="5">The sequence shown here is derived from an EMBL/GenBank/DDBJ whole genome shotgun (WGS) entry which is preliminary data.</text>
</comment>
<keyword evidence="6" id="KW-1185">Reference proteome</keyword>
<organism evidence="5 6">
    <name type="scientific">Candidula unifasciata</name>
    <dbReference type="NCBI Taxonomy" id="100452"/>
    <lineage>
        <taxon>Eukaryota</taxon>
        <taxon>Metazoa</taxon>
        <taxon>Spiralia</taxon>
        <taxon>Lophotrochozoa</taxon>
        <taxon>Mollusca</taxon>
        <taxon>Gastropoda</taxon>
        <taxon>Heterobranchia</taxon>
        <taxon>Euthyneura</taxon>
        <taxon>Panpulmonata</taxon>
        <taxon>Eupulmonata</taxon>
        <taxon>Stylommatophora</taxon>
        <taxon>Helicina</taxon>
        <taxon>Helicoidea</taxon>
        <taxon>Geomitridae</taxon>
        <taxon>Candidula</taxon>
    </lineage>
</organism>
<dbReference type="Proteomes" id="UP000678393">
    <property type="component" value="Unassembled WGS sequence"/>
</dbReference>
<dbReference type="AlphaFoldDB" id="A0A8S3YIQ6"/>
<dbReference type="GO" id="GO:0046785">
    <property type="term" value="P:microtubule polymerization"/>
    <property type="evidence" value="ECO:0007669"/>
    <property type="project" value="InterPro"/>
</dbReference>
<keyword evidence="3" id="KW-0206">Cytoskeleton</keyword>
<accession>A0A8S3YIQ6</accession>
<evidence type="ECO:0000256" key="1">
    <source>
        <dbReference type="ARBA" id="ARBA00004245"/>
    </source>
</evidence>
<comment type="subcellular location">
    <subcellularLocation>
        <location evidence="1">Cytoplasm</location>
        <location evidence="1">Cytoskeleton</location>
    </subcellularLocation>
</comment>
<dbReference type="EMBL" id="CAJHNH020000313">
    <property type="protein sequence ID" value="CAG5116857.1"/>
    <property type="molecule type" value="Genomic_DNA"/>
</dbReference>
<dbReference type="PANTHER" id="PTHR12609">
    <property type="entry name" value="MICROTUBULE ASSOCIATED PROTEIN XMAP215"/>
    <property type="match status" value="1"/>
</dbReference>
<evidence type="ECO:0000259" key="4">
    <source>
        <dbReference type="SMART" id="SM01349"/>
    </source>
</evidence>
<name>A0A8S3YIQ6_9EUPU</name>
<dbReference type="SUPFAM" id="SSF48371">
    <property type="entry name" value="ARM repeat"/>
    <property type="match status" value="1"/>
</dbReference>
<dbReference type="InterPro" id="IPR045110">
    <property type="entry name" value="XMAP215"/>
</dbReference>
<evidence type="ECO:0000313" key="6">
    <source>
        <dbReference type="Proteomes" id="UP000678393"/>
    </source>
</evidence>
<gene>
    <name evidence="5" type="ORF">CUNI_LOCUS2415</name>
</gene>
<dbReference type="GO" id="GO:0007051">
    <property type="term" value="P:spindle organization"/>
    <property type="evidence" value="ECO:0007669"/>
    <property type="project" value="InterPro"/>
</dbReference>
<feature type="domain" description="TOG" evidence="4">
    <location>
        <begin position="1"/>
        <end position="222"/>
    </location>
</feature>
<dbReference type="InterPro" id="IPR034085">
    <property type="entry name" value="TOG"/>
</dbReference>
<protein>
    <recommendedName>
        <fullName evidence="4">TOG domain-containing protein</fullName>
    </recommendedName>
</protein>
<dbReference type="GO" id="GO:0061863">
    <property type="term" value="F:microtubule plus end polymerase"/>
    <property type="evidence" value="ECO:0007669"/>
    <property type="project" value="InterPro"/>
</dbReference>
<dbReference type="InterPro" id="IPR048491">
    <property type="entry name" value="XMAP215_CLASP_TOG"/>
</dbReference>
<dbReference type="InterPro" id="IPR011989">
    <property type="entry name" value="ARM-like"/>
</dbReference>
<dbReference type="GO" id="GO:0051010">
    <property type="term" value="F:microtubule plus-end binding"/>
    <property type="evidence" value="ECO:0007669"/>
    <property type="project" value="InterPro"/>
</dbReference>
<dbReference type="Gene3D" id="1.25.10.10">
    <property type="entry name" value="Leucine-rich Repeat Variant"/>
    <property type="match status" value="1"/>
</dbReference>
<feature type="non-terminal residue" evidence="5">
    <location>
        <position position="1"/>
    </location>
</feature>
<dbReference type="GO" id="GO:0030951">
    <property type="term" value="P:establishment or maintenance of microtubule cytoskeleton polarity"/>
    <property type="evidence" value="ECO:0007669"/>
    <property type="project" value="InterPro"/>
</dbReference>
<dbReference type="Pfam" id="PF21041">
    <property type="entry name" value="XMAP215_CLASP_TOG"/>
    <property type="match status" value="1"/>
</dbReference>
<evidence type="ECO:0000313" key="5">
    <source>
        <dbReference type="EMBL" id="CAG5116857.1"/>
    </source>
</evidence>
<reference evidence="5" key="1">
    <citation type="submission" date="2021-04" db="EMBL/GenBank/DDBJ databases">
        <authorList>
            <consortium name="Molecular Ecology Group"/>
        </authorList>
    </citation>
    <scope>NUCLEOTIDE SEQUENCE</scope>
</reference>
<dbReference type="OrthoDB" id="205662at2759"/>
<dbReference type="GO" id="GO:0005856">
    <property type="term" value="C:cytoskeleton"/>
    <property type="evidence" value="ECO:0007669"/>
    <property type="project" value="UniProtKB-SubCell"/>
</dbReference>
<dbReference type="SMART" id="SM01349">
    <property type="entry name" value="TOG"/>
    <property type="match status" value="1"/>
</dbReference>
<keyword evidence="2" id="KW-0963">Cytoplasm</keyword>
<feature type="non-terminal residue" evidence="5">
    <location>
        <position position="222"/>
    </location>
</feature>
<proteinExistence type="predicted"/>